<keyword evidence="3 5" id="KW-0347">Helicase</keyword>
<dbReference type="PANTHER" id="PTHR11070">
    <property type="entry name" value="UVRD / RECB / PCRA DNA HELICASE FAMILY MEMBER"/>
    <property type="match status" value="1"/>
</dbReference>
<dbReference type="SUPFAM" id="SSF52540">
    <property type="entry name" value="P-loop containing nucleoside triphosphate hydrolases"/>
    <property type="match status" value="1"/>
</dbReference>
<dbReference type="PANTHER" id="PTHR11070:SF30">
    <property type="entry name" value="F-BOX DNA HELICASE 1"/>
    <property type="match status" value="1"/>
</dbReference>
<gene>
    <name evidence="7" type="ORF">OM960_24355</name>
</gene>
<evidence type="ECO:0000256" key="1">
    <source>
        <dbReference type="ARBA" id="ARBA00022741"/>
    </source>
</evidence>
<keyword evidence="4 5" id="KW-0067">ATP-binding</keyword>
<reference evidence="7 8" key="1">
    <citation type="submission" date="2022-10" db="EMBL/GenBank/DDBJ databases">
        <title>Defluviimonas sp. CAU 1641 isolated from mud.</title>
        <authorList>
            <person name="Kim W."/>
        </authorList>
    </citation>
    <scope>NUCLEOTIDE SEQUENCE [LARGE SCALE GENOMIC DNA]</scope>
    <source>
        <strain evidence="7 8">CAU 1641</strain>
    </source>
</reference>
<evidence type="ECO:0000256" key="5">
    <source>
        <dbReference type="PROSITE-ProRule" id="PRU00560"/>
    </source>
</evidence>
<evidence type="ECO:0000313" key="7">
    <source>
        <dbReference type="EMBL" id="MCW3784651.1"/>
    </source>
</evidence>
<name>A0ABT3JAD4_9RHOB</name>
<evidence type="ECO:0000256" key="4">
    <source>
        <dbReference type="ARBA" id="ARBA00022840"/>
    </source>
</evidence>
<feature type="domain" description="UvrD-like helicase ATP-binding" evidence="6">
    <location>
        <begin position="6"/>
        <end position="281"/>
    </location>
</feature>
<evidence type="ECO:0000256" key="3">
    <source>
        <dbReference type="ARBA" id="ARBA00022806"/>
    </source>
</evidence>
<keyword evidence="2 5" id="KW-0378">Hydrolase</keyword>
<comment type="caution">
    <text evidence="7">The sequence shown here is derived from an EMBL/GenBank/DDBJ whole genome shotgun (WGS) entry which is preliminary data.</text>
</comment>
<dbReference type="InterPro" id="IPR027417">
    <property type="entry name" value="P-loop_NTPase"/>
</dbReference>
<evidence type="ECO:0000256" key="2">
    <source>
        <dbReference type="ARBA" id="ARBA00022801"/>
    </source>
</evidence>
<dbReference type="InterPro" id="IPR014016">
    <property type="entry name" value="UvrD-like_ATP-bd"/>
</dbReference>
<organism evidence="7 8">
    <name type="scientific">Defluviimonas salinarum</name>
    <dbReference type="NCBI Taxonomy" id="2992147"/>
    <lineage>
        <taxon>Bacteria</taxon>
        <taxon>Pseudomonadati</taxon>
        <taxon>Pseudomonadota</taxon>
        <taxon>Alphaproteobacteria</taxon>
        <taxon>Rhodobacterales</taxon>
        <taxon>Paracoccaceae</taxon>
        <taxon>Albidovulum</taxon>
    </lineage>
</organism>
<dbReference type="EMBL" id="JAPDOG010000054">
    <property type="protein sequence ID" value="MCW3784651.1"/>
    <property type="molecule type" value="Genomic_DNA"/>
</dbReference>
<keyword evidence="1 5" id="KW-0547">Nucleotide-binding</keyword>
<accession>A0ABT3JAD4</accession>
<proteinExistence type="predicted"/>
<dbReference type="Proteomes" id="UP001207582">
    <property type="component" value="Unassembled WGS sequence"/>
</dbReference>
<dbReference type="InterPro" id="IPR000212">
    <property type="entry name" value="DNA_helicase_UvrD/REP"/>
</dbReference>
<dbReference type="PROSITE" id="PS51198">
    <property type="entry name" value="UVRD_HELICASE_ATP_BIND"/>
    <property type="match status" value="1"/>
</dbReference>
<protein>
    <submittedName>
        <fullName evidence="7">UvrD-helicase domain-containing protein</fullName>
    </submittedName>
</protein>
<dbReference type="Gene3D" id="3.40.50.300">
    <property type="entry name" value="P-loop containing nucleotide triphosphate hydrolases"/>
    <property type="match status" value="2"/>
</dbReference>
<sequence length="524" mass="58208">MRLTHEQQDIRDHSAGMGSSDNLKVIAFAGAGKTTTLKAVASAKSQRGVYLAFNKAIADEAKRKLAMTRCTAATMHGLAYGAVREVIGSPVTHNARSFRETGIMSRFHIPKVEGWNDYRVASAVCRALAAFCNSDDQDFDIRHAEEALISSIGDPELIRDRERQEHARDTLRLLSMPILQMAETFWGHSVERNQYSHDMYLKALDLDESLRADAFRSFRYLMVDEAQDINPVQRSIITKTGLPIIAVGDPYQQIYSWRGAENALALLPGKTMYLTQSFRFGEGIAEVARHILQTRPDGGPAQRLTGAGSGDISGHAGSRAAIICRTNIGMIEEALKLMHKNISLHVDNMAGLLQDVRSAQALFEGRTNDVVSTDLKQYESWDELKVEAEEGDQSLGKIVNLVEGNMVPQIERLAEHQRQGAGSATVMICTAHRSKGLEWPAVQLGSDWKDIDAMTGRYRKSLTQSDKHKTLALEEWNALYVAATRPIMRLQGHQRILFPKPKLEEDYAPADLSEERGRTAPAQP</sequence>
<keyword evidence="8" id="KW-1185">Reference proteome</keyword>
<feature type="binding site" evidence="5">
    <location>
        <begin position="27"/>
        <end position="34"/>
    </location>
    <ligand>
        <name>ATP</name>
        <dbReference type="ChEBI" id="CHEBI:30616"/>
    </ligand>
</feature>
<dbReference type="RefSeq" id="WP_264773810.1">
    <property type="nucleotide sequence ID" value="NZ_JAPDOG010000054.1"/>
</dbReference>
<evidence type="ECO:0000259" key="6">
    <source>
        <dbReference type="PROSITE" id="PS51198"/>
    </source>
</evidence>
<evidence type="ECO:0000313" key="8">
    <source>
        <dbReference type="Proteomes" id="UP001207582"/>
    </source>
</evidence>
<dbReference type="Pfam" id="PF00580">
    <property type="entry name" value="UvrD-helicase"/>
    <property type="match status" value="1"/>
</dbReference>